<gene>
    <name evidence="3" type="ORF">D9758_018704</name>
</gene>
<feature type="region of interest" description="Disordered" evidence="1">
    <location>
        <begin position="139"/>
        <end position="164"/>
    </location>
</feature>
<dbReference type="InterPro" id="IPR000626">
    <property type="entry name" value="Ubiquitin-like_dom"/>
</dbReference>
<feature type="domain" description="Ubiquitin-like" evidence="2">
    <location>
        <begin position="2"/>
        <end position="61"/>
    </location>
</feature>
<evidence type="ECO:0000256" key="1">
    <source>
        <dbReference type="SAM" id="MobiDB-lite"/>
    </source>
</evidence>
<dbReference type="Proteomes" id="UP000559256">
    <property type="component" value="Unassembled WGS sequence"/>
</dbReference>
<dbReference type="SMART" id="SM00213">
    <property type="entry name" value="UBQ"/>
    <property type="match status" value="1"/>
</dbReference>
<dbReference type="InterPro" id="IPR029071">
    <property type="entry name" value="Ubiquitin-like_domsf"/>
</dbReference>
<feature type="compositionally biased region" description="Polar residues" evidence="1">
    <location>
        <begin position="139"/>
        <end position="151"/>
    </location>
</feature>
<dbReference type="AlphaFoldDB" id="A0A8H5B7M1"/>
<dbReference type="Pfam" id="PF00240">
    <property type="entry name" value="ubiquitin"/>
    <property type="match status" value="1"/>
</dbReference>
<dbReference type="Gene3D" id="3.10.20.90">
    <property type="entry name" value="Phosphatidylinositol 3-kinase Catalytic Subunit, Chain A, domain 1"/>
    <property type="match status" value="1"/>
</dbReference>
<evidence type="ECO:0000313" key="3">
    <source>
        <dbReference type="EMBL" id="KAF5318260.1"/>
    </source>
</evidence>
<accession>A0A8H5B7M1</accession>
<comment type="caution">
    <text evidence="3">The sequence shown here is derived from an EMBL/GenBank/DDBJ whole genome shotgun (WGS) entry which is preliminary data.</text>
</comment>
<evidence type="ECO:0000313" key="4">
    <source>
        <dbReference type="Proteomes" id="UP000559256"/>
    </source>
</evidence>
<dbReference type="SUPFAM" id="SSF54236">
    <property type="entry name" value="Ubiquitin-like"/>
    <property type="match status" value="1"/>
</dbReference>
<dbReference type="OrthoDB" id="3331242at2759"/>
<reference evidence="3 4" key="1">
    <citation type="journal article" date="2020" name="ISME J.">
        <title>Uncovering the hidden diversity of litter-decomposition mechanisms in mushroom-forming fungi.</title>
        <authorList>
            <person name="Floudas D."/>
            <person name="Bentzer J."/>
            <person name="Ahren D."/>
            <person name="Johansson T."/>
            <person name="Persson P."/>
            <person name="Tunlid A."/>
        </authorList>
    </citation>
    <scope>NUCLEOTIDE SEQUENCE [LARGE SCALE GENOMIC DNA]</scope>
    <source>
        <strain evidence="3 4">CBS 291.85</strain>
    </source>
</reference>
<evidence type="ECO:0000259" key="2">
    <source>
        <dbReference type="PROSITE" id="PS50053"/>
    </source>
</evidence>
<dbReference type="EMBL" id="JAACJM010000455">
    <property type="protein sequence ID" value="KAF5318260.1"/>
    <property type="molecule type" value="Genomic_DNA"/>
</dbReference>
<name>A0A8H5B7M1_9AGAR</name>
<dbReference type="CDD" id="cd17039">
    <property type="entry name" value="Ubl_ubiquitin_like"/>
    <property type="match status" value="1"/>
</dbReference>
<feature type="compositionally biased region" description="Basic and acidic residues" evidence="1">
    <location>
        <begin position="339"/>
        <end position="349"/>
    </location>
</feature>
<dbReference type="PROSITE" id="PS50053">
    <property type="entry name" value="UBIQUITIN_2"/>
    <property type="match status" value="1"/>
</dbReference>
<proteinExistence type="predicted"/>
<keyword evidence="4" id="KW-1185">Reference proteome</keyword>
<organism evidence="3 4">
    <name type="scientific">Tetrapyrgos nigripes</name>
    <dbReference type="NCBI Taxonomy" id="182062"/>
    <lineage>
        <taxon>Eukaryota</taxon>
        <taxon>Fungi</taxon>
        <taxon>Dikarya</taxon>
        <taxon>Basidiomycota</taxon>
        <taxon>Agaricomycotina</taxon>
        <taxon>Agaricomycetes</taxon>
        <taxon>Agaricomycetidae</taxon>
        <taxon>Agaricales</taxon>
        <taxon>Marasmiineae</taxon>
        <taxon>Marasmiaceae</taxon>
        <taxon>Tetrapyrgos</taxon>
    </lineage>
</organism>
<protein>
    <recommendedName>
        <fullName evidence="2">Ubiquitin-like domain-containing protein</fullName>
    </recommendedName>
</protein>
<feature type="region of interest" description="Disordered" evidence="1">
    <location>
        <begin position="325"/>
        <end position="384"/>
    </location>
</feature>
<sequence>MTRIFLKDYHDERSYIAYDLSPNDTVWDLKKMLEVTKGIPTESQRLEFNDRALENSQTIDSNIMIPANALISLVPTPVLVELHWPSEVVKKLESQVRSYRDKQIVGTTELENENENGELTVVLPRMVTMDAGKSNFWISMTPTQSPNQADRNPSKSEPGVASLATPTPITMATTHKTFFEQGIREGDIIATDVVASSYYIPAGFGRMMSGCGGRRMVFPDYRAKVLYSWDGNMKHPSAEGLPLVAGSEFWFYCHRDYKPPAVITELDWIRNSGNEWIPTSFVLLSPMGEENLRKYHQEKEEEALKVSKQMAKILNELYGPLPSVESESLSFEGGGVEDEDKRKDKGKPDDESESEPGTEAQPHTDTEQHSSMDTPGPRPKLPLFPYPKPSIKEFHFHFADAGESFVTVMLETVELASPDDPAIVRVKLVSHCASGTGSDSRRITAISLCLRVPDNEIIDVQPRNRVVESTEKDTACWLINLMDDQARKPWNETGGTGTGMVADSVGEEEMSFVLSGKPVRFEYDCRVTHDEGTGTQEVVRQGVSREWFQSHFNGS</sequence>